<keyword evidence="2" id="KW-1185">Reference proteome</keyword>
<gene>
    <name evidence="1" type="ORF">MB824_08075</name>
</gene>
<name>A0ABS9NNT8_9NEIS</name>
<evidence type="ECO:0000313" key="2">
    <source>
        <dbReference type="Proteomes" id="UP001298424"/>
    </source>
</evidence>
<dbReference type="Proteomes" id="UP001298424">
    <property type="component" value="Unassembled WGS sequence"/>
</dbReference>
<organism evidence="1 2">
    <name type="scientific">Kingella pumchi</name>
    <dbReference type="NCBI Taxonomy" id="2779506"/>
    <lineage>
        <taxon>Bacteria</taxon>
        <taxon>Pseudomonadati</taxon>
        <taxon>Pseudomonadota</taxon>
        <taxon>Betaproteobacteria</taxon>
        <taxon>Neisseriales</taxon>
        <taxon>Neisseriaceae</taxon>
        <taxon>Kingella</taxon>
    </lineage>
</organism>
<dbReference type="RefSeq" id="WP_238747906.1">
    <property type="nucleotide sequence ID" value="NZ_JAKOOW010000026.1"/>
</dbReference>
<comment type="caution">
    <text evidence="1">The sequence shown here is derived from an EMBL/GenBank/DDBJ whole genome shotgun (WGS) entry which is preliminary data.</text>
</comment>
<reference evidence="1 2" key="1">
    <citation type="submission" date="2022-02" db="EMBL/GenBank/DDBJ databases">
        <title>Genome sequence data of Kingella unionensis sp. nov. strain CICC 24913 (CCUG 75125).</title>
        <authorList>
            <person name="Xiao M."/>
        </authorList>
    </citation>
    <scope>NUCLEOTIDE SEQUENCE [LARGE SCALE GENOMIC DNA]</scope>
    <source>
        <strain evidence="1 2">CICC 24913</strain>
    </source>
</reference>
<dbReference type="Gene3D" id="3.40.1230.10">
    <property type="entry name" value="MTH938-like"/>
    <property type="match status" value="1"/>
</dbReference>
<dbReference type="InterPro" id="IPR007523">
    <property type="entry name" value="NDUFAF3/AAMDC"/>
</dbReference>
<sequence length="125" mass="13276">MNIEESLGGITAAGEHSIEIDGISHPLPAVIAGRPQGSVETVSFICRQPEKQAQDLNEQSFQAALDDGAEVIIVGTGAKQQFLPPRTAAALAARGVGLECMSTAAACRTFMLLTAEGRRVWAWLW</sequence>
<dbReference type="SUPFAM" id="SSF64076">
    <property type="entry name" value="MTH938-like"/>
    <property type="match status" value="1"/>
</dbReference>
<protein>
    <submittedName>
        <fullName evidence="1">Mth938-like domain-containing protein</fullName>
    </submittedName>
</protein>
<dbReference type="InterPro" id="IPR036748">
    <property type="entry name" value="MTH938-like_sf"/>
</dbReference>
<dbReference type="Pfam" id="PF04430">
    <property type="entry name" value="DUF498"/>
    <property type="match status" value="1"/>
</dbReference>
<dbReference type="PANTHER" id="PTHR21192">
    <property type="entry name" value="NUCLEAR PROTEIN E3-3"/>
    <property type="match status" value="1"/>
</dbReference>
<dbReference type="PANTHER" id="PTHR21192:SF2">
    <property type="entry name" value="NADH DEHYDROGENASE [UBIQUINONE] 1 ALPHA SUBCOMPLEX ASSEMBLY FACTOR 3"/>
    <property type="match status" value="1"/>
</dbReference>
<dbReference type="EMBL" id="JAKOOW010000026">
    <property type="protein sequence ID" value="MCG6504452.1"/>
    <property type="molecule type" value="Genomic_DNA"/>
</dbReference>
<evidence type="ECO:0000313" key="1">
    <source>
        <dbReference type="EMBL" id="MCG6504452.1"/>
    </source>
</evidence>
<accession>A0ABS9NNT8</accession>
<proteinExistence type="predicted"/>